<name>A0A4Y9YRJ4_9AGAM</name>
<evidence type="ECO:0000313" key="2">
    <source>
        <dbReference type="EMBL" id="TFY64171.1"/>
    </source>
</evidence>
<dbReference type="AlphaFoldDB" id="A0A4Y9YRJ4"/>
<dbReference type="Proteomes" id="UP000298327">
    <property type="component" value="Unassembled WGS sequence"/>
</dbReference>
<reference evidence="2 3" key="1">
    <citation type="submission" date="2019-02" db="EMBL/GenBank/DDBJ databases">
        <title>Genome sequencing of the rare red list fungi Dentipellis fragilis.</title>
        <authorList>
            <person name="Buettner E."/>
            <person name="Kellner H."/>
        </authorList>
    </citation>
    <scope>NUCLEOTIDE SEQUENCE [LARGE SCALE GENOMIC DNA]</scope>
    <source>
        <strain evidence="2 3">DSM 105465</strain>
    </source>
</reference>
<feature type="compositionally biased region" description="Basic and acidic residues" evidence="1">
    <location>
        <begin position="716"/>
        <end position="728"/>
    </location>
</feature>
<organism evidence="2 3">
    <name type="scientific">Dentipellis fragilis</name>
    <dbReference type="NCBI Taxonomy" id="205917"/>
    <lineage>
        <taxon>Eukaryota</taxon>
        <taxon>Fungi</taxon>
        <taxon>Dikarya</taxon>
        <taxon>Basidiomycota</taxon>
        <taxon>Agaricomycotina</taxon>
        <taxon>Agaricomycetes</taxon>
        <taxon>Russulales</taxon>
        <taxon>Hericiaceae</taxon>
        <taxon>Dentipellis</taxon>
    </lineage>
</organism>
<proteinExistence type="predicted"/>
<feature type="region of interest" description="Disordered" evidence="1">
    <location>
        <begin position="716"/>
        <end position="736"/>
    </location>
</feature>
<protein>
    <recommendedName>
        <fullName evidence="4">Peroxisomal membrane protein PEX17</fullName>
    </recommendedName>
</protein>
<keyword evidence="3" id="KW-1185">Reference proteome</keyword>
<evidence type="ECO:0000256" key="1">
    <source>
        <dbReference type="SAM" id="MobiDB-lite"/>
    </source>
</evidence>
<sequence>MADRGYSVLLSHLHKPSSTLPLDTLRTLITFNLAHTPTPRPLSATIISSPLFRPFSRAKLTALLTAFRHAVHVRLTVLEDEDKTAGIFRRGVKPRMEEWVKSVVMGFSGGQGMIRLVGAGGILLGLEDLKERLGAQQGSGGARARSEDEVVVAVAEVMDVYGGPKDSAWEKEFQPETENGQVDVLHMALLFAAQFLPHVFPERLKALPLSMLCFHLMSSIETTFLLGTFLNDLASSCVTNSGGHLSLTHKQDISQTAFPYENPSSMQRSSPLAMTLRMLTSSPLFTSVATLTKLLSRSIPLLMESRPADGWHTVAQILDRLDVIAANIDEAWSQSALSSVEENGNIAPESREIATAIWTVLKTFLFTTVMISQSILSTVVYTVPPSTPSPSDPTAFSLSLATLRILSHLAFVISQFGGITTASEGGFSELKRVFYTSLDVLSASPGSTEHFVKMLASEEMSTPGSSSSSGAPDFGVYLRSKKALRLGCIEQLIPVLGISTIENSVFPLCVPHLYDPLKRELYESAHSVVLAMFAAHAQRRSNHLESDHDELSNGTSQSSSFIEKIVPFYARCLLENSGDGKLNTVQLRLAYAALTSGANTSSPTLAQFCLQALLDEISAVQTNSHATAHTHRLHLTLISSLPSLPLPLLPSALDAVADIIQQYPGDVEAKERQTELIHSVFKAILEQIGDREKEYAMRWWADHKLLFDDVEIERQDAGGDDTKGKAKAENAANARL</sequence>
<dbReference type="PANTHER" id="PTHR39214:SF1">
    <property type="entry name" value="MICROBODY (PEROXISOME) BIOGENESIS PROTEIN PEROXIN 8 (EUROFUNG)"/>
    <property type="match status" value="1"/>
</dbReference>
<accession>A0A4Y9YRJ4</accession>
<dbReference type="OrthoDB" id="2357318at2759"/>
<comment type="caution">
    <text evidence="2">The sequence shown here is derived from an EMBL/GenBank/DDBJ whole genome shotgun (WGS) entry which is preliminary data.</text>
</comment>
<dbReference type="STRING" id="205917.A0A4Y9YRJ4"/>
<dbReference type="InterPro" id="IPR055334">
    <property type="entry name" value="PEX8-like"/>
</dbReference>
<dbReference type="EMBL" id="SEOQ01000382">
    <property type="protein sequence ID" value="TFY64171.1"/>
    <property type="molecule type" value="Genomic_DNA"/>
</dbReference>
<dbReference type="PANTHER" id="PTHR39214">
    <property type="entry name" value="MICROBODY (PEROXISOME) BIOGENESIS PROTEIN PEROXIN 8 (EUROFUNG)"/>
    <property type="match status" value="1"/>
</dbReference>
<evidence type="ECO:0000313" key="3">
    <source>
        <dbReference type="Proteomes" id="UP000298327"/>
    </source>
</evidence>
<gene>
    <name evidence="2" type="ORF">EVG20_g6041</name>
</gene>
<evidence type="ECO:0008006" key="4">
    <source>
        <dbReference type="Google" id="ProtNLM"/>
    </source>
</evidence>